<dbReference type="PROSITE" id="PS51419">
    <property type="entry name" value="RAB"/>
    <property type="match status" value="1"/>
</dbReference>
<organism evidence="5 6">
    <name type="scientific">Albugo candida</name>
    <dbReference type="NCBI Taxonomy" id="65357"/>
    <lineage>
        <taxon>Eukaryota</taxon>
        <taxon>Sar</taxon>
        <taxon>Stramenopiles</taxon>
        <taxon>Oomycota</taxon>
        <taxon>Peronosporomycetes</taxon>
        <taxon>Albuginales</taxon>
        <taxon>Albuginaceae</taxon>
        <taxon>Albugo</taxon>
    </lineage>
</organism>
<feature type="region of interest" description="Disordered" evidence="3">
    <location>
        <begin position="390"/>
        <end position="424"/>
    </location>
</feature>
<dbReference type="InParanoid" id="A0A024GBR1"/>
<dbReference type="PANTHER" id="PTHR47978">
    <property type="match status" value="1"/>
</dbReference>
<dbReference type="Pfam" id="PF00071">
    <property type="entry name" value="Ras"/>
    <property type="match status" value="1"/>
</dbReference>
<dbReference type="EMBL" id="CAIX01000058">
    <property type="protein sequence ID" value="CCI43945.1"/>
    <property type="molecule type" value="Genomic_DNA"/>
</dbReference>
<accession>A0A024GBR1</accession>
<protein>
    <recommendedName>
        <fullName evidence="4">SH2 domain-containing protein</fullName>
    </recommendedName>
</protein>
<dbReference type="OrthoDB" id="5976022at2759"/>
<dbReference type="Gene3D" id="3.30.505.10">
    <property type="entry name" value="SH2 domain"/>
    <property type="match status" value="1"/>
</dbReference>
<dbReference type="GO" id="GO:0005525">
    <property type="term" value="F:GTP binding"/>
    <property type="evidence" value="ECO:0007669"/>
    <property type="project" value="InterPro"/>
</dbReference>
<evidence type="ECO:0000259" key="4">
    <source>
        <dbReference type="PROSITE" id="PS50001"/>
    </source>
</evidence>
<dbReference type="CDD" id="cd00173">
    <property type="entry name" value="SH2"/>
    <property type="match status" value="1"/>
</dbReference>
<gene>
    <name evidence="5" type="ORF">BN9_047290</name>
</gene>
<evidence type="ECO:0000313" key="5">
    <source>
        <dbReference type="EMBL" id="CCI43945.1"/>
    </source>
</evidence>
<dbReference type="AlphaFoldDB" id="A0A024GBR1"/>
<dbReference type="InterPro" id="IPR000980">
    <property type="entry name" value="SH2"/>
</dbReference>
<comment type="caution">
    <text evidence="5">The sequence shown here is derived from an EMBL/GenBank/DDBJ whole genome shotgun (WGS) entry which is preliminary data.</text>
</comment>
<name>A0A024GBR1_9STRA</name>
<dbReference type="InterPro" id="IPR001806">
    <property type="entry name" value="Small_GTPase"/>
</dbReference>
<keyword evidence="1" id="KW-0547">Nucleotide-binding</keyword>
<evidence type="ECO:0000256" key="1">
    <source>
        <dbReference type="ARBA" id="ARBA00022741"/>
    </source>
</evidence>
<dbReference type="SMART" id="SM00175">
    <property type="entry name" value="RAB"/>
    <property type="match status" value="1"/>
</dbReference>
<dbReference type="PROSITE" id="PS51421">
    <property type="entry name" value="RAS"/>
    <property type="match status" value="1"/>
</dbReference>
<feature type="region of interest" description="Disordered" evidence="3">
    <location>
        <begin position="65"/>
        <end position="86"/>
    </location>
</feature>
<dbReference type="Gene3D" id="3.40.50.300">
    <property type="entry name" value="P-loop containing nucleotide triphosphate hydrolases"/>
    <property type="match status" value="1"/>
</dbReference>
<feature type="domain" description="SH2" evidence="4">
    <location>
        <begin position="439"/>
        <end position="513"/>
    </location>
</feature>
<dbReference type="SMART" id="SM00173">
    <property type="entry name" value="RAS"/>
    <property type="match status" value="1"/>
</dbReference>
<dbReference type="GO" id="GO:0003924">
    <property type="term" value="F:GTPase activity"/>
    <property type="evidence" value="ECO:0007669"/>
    <property type="project" value="InterPro"/>
</dbReference>
<keyword evidence="6" id="KW-1185">Reference proteome</keyword>
<keyword evidence="2" id="KW-0727">SH2 domain</keyword>
<dbReference type="InterPro" id="IPR036860">
    <property type="entry name" value="SH2_dom_sf"/>
</dbReference>
<feature type="compositionally biased region" description="Low complexity" evidence="3">
    <location>
        <begin position="71"/>
        <end position="83"/>
    </location>
</feature>
<dbReference type="SMART" id="SM00252">
    <property type="entry name" value="SH2"/>
    <property type="match status" value="1"/>
</dbReference>
<dbReference type="InterPro" id="IPR027417">
    <property type="entry name" value="P-loop_NTPase"/>
</dbReference>
<dbReference type="SUPFAM" id="SSF52540">
    <property type="entry name" value="P-loop containing nucleoside triphosphate hydrolases"/>
    <property type="match status" value="1"/>
</dbReference>
<dbReference type="STRING" id="65357.A0A024GBR1"/>
<dbReference type="Pfam" id="PF00017">
    <property type="entry name" value="SH2"/>
    <property type="match status" value="1"/>
</dbReference>
<evidence type="ECO:0000256" key="2">
    <source>
        <dbReference type="PROSITE-ProRule" id="PRU00191"/>
    </source>
</evidence>
<dbReference type="SUPFAM" id="SSF55550">
    <property type="entry name" value="SH2 domain"/>
    <property type="match status" value="1"/>
</dbReference>
<dbReference type="Proteomes" id="UP000053237">
    <property type="component" value="Unassembled WGS sequence"/>
</dbReference>
<dbReference type="PROSITE" id="PS50001">
    <property type="entry name" value="SH2"/>
    <property type="match status" value="1"/>
</dbReference>
<dbReference type="PRINTS" id="PR00449">
    <property type="entry name" value="RASTRNSFRMNG"/>
</dbReference>
<feature type="compositionally biased region" description="Basic and acidic residues" evidence="3">
    <location>
        <begin position="393"/>
        <end position="411"/>
    </location>
</feature>
<reference evidence="5 6" key="1">
    <citation type="submission" date="2012-05" db="EMBL/GenBank/DDBJ databases">
        <title>Recombination and specialization in a pathogen metapopulation.</title>
        <authorList>
            <person name="Gardiner A."/>
            <person name="Kemen E."/>
            <person name="Schultz-Larsen T."/>
            <person name="MacLean D."/>
            <person name="Van Oosterhout C."/>
            <person name="Jones J.D.G."/>
        </authorList>
    </citation>
    <scope>NUCLEOTIDE SEQUENCE [LARGE SCALE GENOMIC DNA]</scope>
    <source>
        <strain evidence="5 6">Ac Nc2</strain>
    </source>
</reference>
<evidence type="ECO:0000256" key="3">
    <source>
        <dbReference type="SAM" id="MobiDB-lite"/>
    </source>
</evidence>
<evidence type="ECO:0000313" key="6">
    <source>
        <dbReference type="Proteomes" id="UP000053237"/>
    </source>
</evidence>
<sequence>MTTSTCAQDRIQVEDNENMDNSDAHTATTSMLNDFTQTIAQEVDHATSKWLKLFSSTFLGTSSVAANDETSQPSSNSRNSISGSKRHETMQTYKIALVGGPAVGKTSIVRRWRQQAYPTKYRKTIGIDISSKIYQLRNGQSVQLMFWDISSAEVEENKFSALHSLICDQLDGAFFVVNIERLNSIAAIDRWRNALSKYISATEIPFYLLCHKADLIHNRVMSTEDIAVYAKVAGYRGWLWTVGCRSFGENDRHPAVLEALESMVEDVYTNRKNSRAKEISCLFGSTGSLSLPEVIHVDETLNFFSSSLVKNATKAITTAARDGKEYLDEKRDSSSQEVPSLGSNWMLGCEKEMYWRPTSDSVLTRYGSDDDESIDSNDYSFPFANLESISVDPNDHNLPHPEDRISKEPTDKIPGPRTSASGSPQVVIPELTEDAAWQFFGGNISRQQAENILHGHENGTFLLRRKDERTLVLSYLEGYETHHALIEYSKKQYHIGSSKSSQLSFETLAKCIRSVRKYAYRGLLFSKCSGAHKSVQEYRVLSKVHANNGTKTISEGNLKWQLSEADDAHVGRRKVIFSNSEQSILQIRQESIDTPSQQSISDLCDDYYDRLQCRLEGLRLRDTRLKDMYDNACLVEQCRNERLEFKRLDFSENSSLQWRTFIKNMDTWNRIILNFEELDEMDESDEIESEIS</sequence>
<proteinExistence type="predicted"/>